<evidence type="ECO:0000256" key="4">
    <source>
        <dbReference type="ARBA" id="ARBA00023002"/>
    </source>
</evidence>
<dbReference type="FunFam" id="3.40.50.720:FF:000473">
    <property type="entry name" value="NADP-dependent alcohol dehydrogenase"/>
    <property type="match status" value="1"/>
</dbReference>
<dbReference type="SMART" id="SM00829">
    <property type="entry name" value="PKS_ER"/>
    <property type="match status" value="1"/>
</dbReference>
<evidence type="ECO:0000256" key="2">
    <source>
        <dbReference type="ARBA" id="ARBA00022723"/>
    </source>
</evidence>
<dbReference type="Gene3D" id="3.90.180.10">
    <property type="entry name" value="Medium-chain alcohol dehydrogenases, catalytic domain"/>
    <property type="match status" value="1"/>
</dbReference>
<dbReference type="InterPro" id="IPR047109">
    <property type="entry name" value="CAD-like"/>
</dbReference>
<evidence type="ECO:0000313" key="8">
    <source>
        <dbReference type="EMBL" id="TRW24437.1"/>
    </source>
</evidence>
<name>A0A552V1V0_9FLAO</name>
<evidence type="ECO:0000259" key="7">
    <source>
        <dbReference type="SMART" id="SM00829"/>
    </source>
</evidence>
<evidence type="ECO:0000256" key="1">
    <source>
        <dbReference type="ARBA" id="ARBA00001947"/>
    </source>
</evidence>
<feature type="signal peptide" evidence="6">
    <location>
        <begin position="1"/>
        <end position="34"/>
    </location>
</feature>
<keyword evidence="9" id="KW-1185">Reference proteome</keyword>
<dbReference type="SUPFAM" id="SSF51735">
    <property type="entry name" value="NAD(P)-binding Rossmann-fold domains"/>
    <property type="match status" value="1"/>
</dbReference>
<accession>A0A552V1V0</accession>
<dbReference type="InterPro" id="IPR013154">
    <property type="entry name" value="ADH-like_N"/>
</dbReference>
<dbReference type="AlphaFoldDB" id="A0A552V1V0"/>
<evidence type="ECO:0000256" key="6">
    <source>
        <dbReference type="SAM" id="SignalP"/>
    </source>
</evidence>
<dbReference type="CDD" id="cd05283">
    <property type="entry name" value="CAD1"/>
    <property type="match status" value="1"/>
</dbReference>
<dbReference type="InterPro" id="IPR019546">
    <property type="entry name" value="TAT_signal_bac_arc"/>
</dbReference>
<dbReference type="InterPro" id="IPR006311">
    <property type="entry name" value="TAT_signal"/>
</dbReference>
<organism evidence="8 9">
    <name type="scientific">Flavobacterium zepuense</name>
    <dbReference type="NCBI Taxonomy" id="2593302"/>
    <lineage>
        <taxon>Bacteria</taxon>
        <taxon>Pseudomonadati</taxon>
        <taxon>Bacteroidota</taxon>
        <taxon>Flavobacteriia</taxon>
        <taxon>Flavobacteriales</taxon>
        <taxon>Flavobacteriaceae</taxon>
        <taxon>Flavobacterium</taxon>
    </lineage>
</organism>
<dbReference type="EMBL" id="VJVZ01000006">
    <property type="protein sequence ID" value="TRW24437.1"/>
    <property type="molecule type" value="Genomic_DNA"/>
</dbReference>
<dbReference type="RefSeq" id="WP_143373518.1">
    <property type="nucleotide sequence ID" value="NZ_VJVZ01000006.1"/>
</dbReference>
<comment type="cofactor">
    <cofactor evidence="1 5">
        <name>Zn(2+)</name>
        <dbReference type="ChEBI" id="CHEBI:29105"/>
    </cofactor>
</comment>
<comment type="similarity">
    <text evidence="5">Belongs to the zinc-containing alcohol dehydrogenase family.</text>
</comment>
<comment type="caution">
    <text evidence="8">The sequence shown here is derived from an EMBL/GenBank/DDBJ whole genome shotgun (WGS) entry which is preliminary data.</text>
</comment>
<dbReference type="InterPro" id="IPR036291">
    <property type="entry name" value="NAD(P)-bd_dom_sf"/>
</dbReference>
<feature type="chain" id="PRO_5021989516" evidence="6">
    <location>
        <begin position="35"/>
        <end position="400"/>
    </location>
</feature>
<dbReference type="Pfam" id="PF08240">
    <property type="entry name" value="ADH_N"/>
    <property type="match status" value="1"/>
</dbReference>
<dbReference type="PANTHER" id="PTHR42683">
    <property type="entry name" value="ALDEHYDE REDUCTASE"/>
    <property type="match status" value="1"/>
</dbReference>
<dbReference type="PROSITE" id="PS51318">
    <property type="entry name" value="TAT"/>
    <property type="match status" value="1"/>
</dbReference>
<evidence type="ECO:0000256" key="3">
    <source>
        <dbReference type="ARBA" id="ARBA00022833"/>
    </source>
</evidence>
<dbReference type="InterPro" id="IPR002328">
    <property type="entry name" value="ADH_Zn_CS"/>
</dbReference>
<dbReference type="Pfam" id="PF00107">
    <property type="entry name" value="ADH_zinc_N"/>
    <property type="match status" value="1"/>
</dbReference>
<dbReference type="SUPFAM" id="SSF50129">
    <property type="entry name" value="GroES-like"/>
    <property type="match status" value="1"/>
</dbReference>
<keyword evidence="4" id="KW-0560">Oxidoreductase</keyword>
<sequence length="400" mass="43005">MDTSDTTPSRRKFLQQTGLAGAGLALAAPLQLFANTNETTTNQIMYDMTKNIKTRGYAAKDNSGKLSPWEFERRAVGDNDILIDIKYASICHSDIHQMKGDWGKQPYPQVPGHEIAGIVAAVGKNVTKFKVGDRAGVGCMVDSCMTCESCTHGEEHFCDHGATVNTYGSPDKTSPSGITQGGYATNIVVRDHFAVHIPAHISLQEAAPLLCAGITTYSPLVNANFKIGDKVGVAGIGGLGHLAVKLAVSKGAEVYAFTTSADKVKDILGFGAKEVIVVDDAAKFKPYKKKLDYMISTIPAQFDLASYASVVKPGGHFTQVGMPVGFELTLNNLGLASTRVNFNASLIGGIPQTQEVVHYCADNKIVPQIQIIKASEINDTWVKVLNKQARYRYVIDAATF</sequence>
<proteinExistence type="inferred from homology"/>
<dbReference type="InterPro" id="IPR020843">
    <property type="entry name" value="ER"/>
</dbReference>
<evidence type="ECO:0000313" key="9">
    <source>
        <dbReference type="Proteomes" id="UP000320643"/>
    </source>
</evidence>
<keyword evidence="3 5" id="KW-0862">Zinc</keyword>
<keyword evidence="6" id="KW-0732">Signal</keyword>
<dbReference type="NCBIfam" id="TIGR01409">
    <property type="entry name" value="TAT_signal_seq"/>
    <property type="match status" value="1"/>
</dbReference>
<dbReference type="PROSITE" id="PS00059">
    <property type="entry name" value="ADH_ZINC"/>
    <property type="match status" value="1"/>
</dbReference>
<gene>
    <name evidence="8" type="ORF">FMM05_11445</name>
</gene>
<evidence type="ECO:0000256" key="5">
    <source>
        <dbReference type="RuleBase" id="RU361277"/>
    </source>
</evidence>
<keyword evidence="2 5" id="KW-0479">Metal-binding</keyword>
<dbReference type="InterPro" id="IPR013149">
    <property type="entry name" value="ADH-like_C"/>
</dbReference>
<dbReference type="Proteomes" id="UP000320643">
    <property type="component" value="Unassembled WGS sequence"/>
</dbReference>
<dbReference type="Gene3D" id="3.40.50.720">
    <property type="entry name" value="NAD(P)-binding Rossmann-like Domain"/>
    <property type="match status" value="1"/>
</dbReference>
<feature type="domain" description="Enoyl reductase (ER)" evidence="7">
    <location>
        <begin position="64"/>
        <end position="395"/>
    </location>
</feature>
<protein>
    <submittedName>
        <fullName evidence="8">NAD(P)-dependent alcohol dehydrogenase</fullName>
    </submittedName>
</protein>
<dbReference type="GO" id="GO:0016616">
    <property type="term" value="F:oxidoreductase activity, acting on the CH-OH group of donors, NAD or NADP as acceptor"/>
    <property type="evidence" value="ECO:0007669"/>
    <property type="project" value="InterPro"/>
</dbReference>
<reference evidence="8 9" key="1">
    <citation type="submission" date="2019-07" db="EMBL/GenBank/DDBJ databases">
        <title>Flavobacterium sp. nov., isolated from glacier ice.</title>
        <authorList>
            <person name="Liu Q."/>
            <person name="Xin Y.-H."/>
        </authorList>
    </citation>
    <scope>NUCLEOTIDE SEQUENCE [LARGE SCALE GENOMIC DNA]</scope>
    <source>
        <strain evidence="8 9">ZT4R6</strain>
    </source>
</reference>
<dbReference type="OrthoDB" id="9787435at2"/>
<dbReference type="InterPro" id="IPR011032">
    <property type="entry name" value="GroES-like_sf"/>
</dbReference>
<dbReference type="GO" id="GO:0008270">
    <property type="term" value="F:zinc ion binding"/>
    <property type="evidence" value="ECO:0007669"/>
    <property type="project" value="InterPro"/>
</dbReference>